<protein>
    <recommendedName>
        <fullName evidence="6">RNA polymerase sigma factor</fullName>
    </recommendedName>
</protein>
<name>A0A1M6HET2_9BACE</name>
<evidence type="ECO:0000256" key="1">
    <source>
        <dbReference type="ARBA" id="ARBA00010641"/>
    </source>
</evidence>
<dbReference type="Pfam" id="PF04542">
    <property type="entry name" value="Sigma70_r2"/>
    <property type="match status" value="1"/>
</dbReference>
<evidence type="ECO:0000259" key="7">
    <source>
        <dbReference type="Pfam" id="PF04542"/>
    </source>
</evidence>
<reference evidence="10" key="1">
    <citation type="submission" date="2016-11" db="EMBL/GenBank/DDBJ databases">
        <authorList>
            <person name="Varghese N."/>
            <person name="Submissions S."/>
        </authorList>
    </citation>
    <scope>NUCLEOTIDE SEQUENCE [LARGE SCALE GENOMIC DNA]</scope>
    <source>
        <strain evidence="10">DSM 26884</strain>
    </source>
</reference>
<proteinExistence type="inferred from homology"/>
<dbReference type="GO" id="GO:0016987">
    <property type="term" value="F:sigma factor activity"/>
    <property type="evidence" value="ECO:0007669"/>
    <property type="project" value="UniProtKB-KW"/>
</dbReference>
<keyword evidence="2 6" id="KW-0805">Transcription regulation</keyword>
<evidence type="ECO:0000313" key="10">
    <source>
        <dbReference type="Proteomes" id="UP000184192"/>
    </source>
</evidence>
<gene>
    <name evidence="9" type="ORF">SAMN05444350_11834</name>
</gene>
<comment type="similarity">
    <text evidence="1 6">Belongs to the sigma-70 factor family. ECF subfamily.</text>
</comment>
<dbReference type="InterPro" id="IPR014284">
    <property type="entry name" value="RNA_pol_sigma-70_dom"/>
</dbReference>
<dbReference type="AlphaFoldDB" id="A0A1M6HET2"/>
<evidence type="ECO:0000259" key="8">
    <source>
        <dbReference type="Pfam" id="PF08281"/>
    </source>
</evidence>
<sequence length="188" mass="21916">MRLKSKMENNETHIIRRILKGETALYENFLNQYGQQVFSLIARIICNQEDAEELTQDVFLKAFQHLSSFKAESSFSTWIYSIAYNTAISAARKKKFDTFAMDDTLLANISEQQVDETLNDESEEMIIKLNRAIEKLNSDERALITLFYYEEKTMNETALILGLTESNAKVKLHRVRKKIYVLIKQEEV</sequence>
<evidence type="ECO:0000256" key="6">
    <source>
        <dbReference type="RuleBase" id="RU000716"/>
    </source>
</evidence>
<evidence type="ECO:0000256" key="5">
    <source>
        <dbReference type="ARBA" id="ARBA00023163"/>
    </source>
</evidence>
<evidence type="ECO:0000256" key="4">
    <source>
        <dbReference type="ARBA" id="ARBA00023125"/>
    </source>
</evidence>
<evidence type="ECO:0000313" key="9">
    <source>
        <dbReference type="EMBL" id="SHJ20666.1"/>
    </source>
</evidence>
<dbReference type="Proteomes" id="UP000184192">
    <property type="component" value="Unassembled WGS sequence"/>
</dbReference>
<dbReference type="InterPro" id="IPR013324">
    <property type="entry name" value="RNA_pol_sigma_r3/r4-like"/>
</dbReference>
<evidence type="ECO:0000256" key="3">
    <source>
        <dbReference type="ARBA" id="ARBA00023082"/>
    </source>
</evidence>
<dbReference type="EMBL" id="FQZN01000018">
    <property type="protein sequence ID" value="SHJ20666.1"/>
    <property type="molecule type" value="Genomic_DNA"/>
</dbReference>
<dbReference type="Pfam" id="PF08281">
    <property type="entry name" value="Sigma70_r4_2"/>
    <property type="match status" value="1"/>
</dbReference>
<dbReference type="InterPro" id="IPR036388">
    <property type="entry name" value="WH-like_DNA-bd_sf"/>
</dbReference>
<dbReference type="InterPro" id="IPR007627">
    <property type="entry name" value="RNA_pol_sigma70_r2"/>
</dbReference>
<dbReference type="InterPro" id="IPR039425">
    <property type="entry name" value="RNA_pol_sigma-70-like"/>
</dbReference>
<dbReference type="NCBIfam" id="TIGR02937">
    <property type="entry name" value="sigma70-ECF"/>
    <property type="match status" value="1"/>
</dbReference>
<keyword evidence="3 6" id="KW-0731">Sigma factor</keyword>
<keyword evidence="4 6" id="KW-0238">DNA-binding</keyword>
<dbReference type="InterPro" id="IPR013249">
    <property type="entry name" value="RNA_pol_sigma70_r4_t2"/>
</dbReference>
<dbReference type="CDD" id="cd06171">
    <property type="entry name" value="Sigma70_r4"/>
    <property type="match status" value="1"/>
</dbReference>
<dbReference type="SUPFAM" id="SSF88946">
    <property type="entry name" value="Sigma2 domain of RNA polymerase sigma factors"/>
    <property type="match status" value="1"/>
</dbReference>
<organism evidence="9 10">
    <name type="scientific">Bacteroides stercorirosoris</name>
    <dbReference type="NCBI Taxonomy" id="871324"/>
    <lineage>
        <taxon>Bacteria</taxon>
        <taxon>Pseudomonadati</taxon>
        <taxon>Bacteroidota</taxon>
        <taxon>Bacteroidia</taxon>
        <taxon>Bacteroidales</taxon>
        <taxon>Bacteroidaceae</taxon>
        <taxon>Bacteroides</taxon>
    </lineage>
</organism>
<feature type="domain" description="RNA polymerase sigma factor 70 region 4 type 2" evidence="8">
    <location>
        <begin position="128"/>
        <end position="179"/>
    </location>
</feature>
<dbReference type="InterPro" id="IPR013325">
    <property type="entry name" value="RNA_pol_sigma_r2"/>
</dbReference>
<dbReference type="Gene3D" id="1.10.10.10">
    <property type="entry name" value="Winged helix-like DNA-binding domain superfamily/Winged helix DNA-binding domain"/>
    <property type="match status" value="1"/>
</dbReference>
<dbReference type="InterPro" id="IPR000838">
    <property type="entry name" value="RNA_pol_sigma70_ECF_CS"/>
</dbReference>
<dbReference type="PROSITE" id="PS01063">
    <property type="entry name" value="SIGMA70_ECF"/>
    <property type="match status" value="1"/>
</dbReference>
<dbReference type="Gene3D" id="1.10.1740.10">
    <property type="match status" value="1"/>
</dbReference>
<dbReference type="eggNOG" id="COG1595">
    <property type="taxonomic scope" value="Bacteria"/>
</dbReference>
<accession>A0A1M6HET2</accession>
<dbReference type="PANTHER" id="PTHR43133:SF45">
    <property type="entry name" value="RNA POLYMERASE ECF-TYPE SIGMA FACTOR"/>
    <property type="match status" value="1"/>
</dbReference>
<keyword evidence="10" id="KW-1185">Reference proteome</keyword>
<dbReference type="SUPFAM" id="SSF88659">
    <property type="entry name" value="Sigma3 and sigma4 domains of RNA polymerase sigma factors"/>
    <property type="match status" value="1"/>
</dbReference>
<dbReference type="GO" id="GO:0003677">
    <property type="term" value="F:DNA binding"/>
    <property type="evidence" value="ECO:0007669"/>
    <property type="project" value="UniProtKB-KW"/>
</dbReference>
<feature type="domain" description="RNA polymerase sigma-70 region 2" evidence="7">
    <location>
        <begin position="31"/>
        <end position="95"/>
    </location>
</feature>
<dbReference type="GO" id="GO:0006352">
    <property type="term" value="P:DNA-templated transcription initiation"/>
    <property type="evidence" value="ECO:0007669"/>
    <property type="project" value="InterPro"/>
</dbReference>
<keyword evidence="5 6" id="KW-0804">Transcription</keyword>
<dbReference type="PANTHER" id="PTHR43133">
    <property type="entry name" value="RNA POLYMERASE ECF-TYPE SIGMA FACTO"/>
    <property type="match status" value="1"/>
</dbReference>
<evidence type="ECO:0000256" key="2">
    <source>
        <dbReference type="ARBA" id="ARBA00023015"/>
    </source>
</evidence>